<accession>A0A6N3EQE2</accession>
<protein>
    <recommendedName>
        <fullName evidence="3">Sulfatase N-terminal domain-containing protein</fullName>
    </recommendedName>
</protein>
<keyword evidence="1" id="KW-0812">Transmembrane</keyword>
<reference evidence="2" key="1">
    <citation type="submission" date="2019-11" db="EMBL/GenBank/DDBJ databases">
        <authorList>
            <person name="Feng L."/>
        </authorList>
    </citation>
    <scope>NUCLEOTIDE SEQUENCE</scope>
    <source>
        <strain evidence="2">ChathewayiLFYP18</strain>
    </source>
</reference>
<name>A0A6N3EQE2_9FIRM</name>
<evidence type="ECO:0000313" key="2">
    <source>
        <dbReference type="EMBL" id="VYU43242.1"/>
    </source>
</evidence>
<feature type="transmembrane region" description="Helical" evidence="1">
    <location>
        <begin position="111"/>
        <end position="133"/>
    </location>
</feature>
<dbReference type="SUPFAM" id="SSF53649">
    <property type="entry name" value="Alkaline phosphatase-like"/>
    <property type="match status" value="1"/>
</dbReference>
<feature type="transmembrane region" description="Helical" evidence="1">
    <location>
        <begin position="12"/>
        <end position="38"/>
    </location>
</feature>
<dbReference type="Gene3D" id="3.40.720.10">
    <property type="entry name" value="Alkaline Phosphatase, subunit A"/>
    <property type="match status" value="1"/>
</dbReference>
<gene>
    <name evidence="2" type="ORF">CHLFYP18_00957</name>
</gene>
<evidence type="ECO:0008006" key="3">
    <source>
        <dbReference type="Google" id="ProtNLM"/>
    </source>
</evidence>
<feature type="transmembrane region" description="Helical" evidence="1">
    <location>
        <begin position="75"/>
        <end position="91"/>
    </location>
</feature>
<feature type="transmembrane region" description="Helical" evidence="1">
    <location>
        <begin position="50"/>
        <end position="68"/>
    </location>
</feature>
<dbReference type="RefSeq" id="WP_156833066.1">
    <property type="nucleotide sequence ID" value="NZ_CACRUH010000054.1"/>
</dbReference>
<keyword evidence="1" id="KW-0472">Membrane</keyword>
<organism evidence="2">
    <name type="scientific">Hungatella hathewayi</name>
    <dbReference type="NCBI Taxonomy" id="154046"/>
    <lineage>
        <taxon>Bacteria</taxon>
        <taxon>Bacillati</taxon>
        <taxon>Bacillota</taxon>
        <taxon>Clostridia</taxon>
        <taxon>Lachnospirales</taxon>
        <taxon>Lachnospiraceae</taxon>
        <taxon>Hungatella</taxon>
    </lineage>
</organism>
<keyword evidence="1" id="KW-1133">Transmembrane helix</keyword>
<dbReference type="AlphaFoldDB" id="A0A6N3EQE2"/>
<evidence type="ECO:0000256" key="1">
    <source>
        <dbReference type="SAM" id="Phobius"/>
    </source>
</evidence>
<sequence>MESKAIKNTKKWNALYGSIAIFFSFTCIFYICISSYLTGLKDFWFSLKDFILPLSVVSVLAIALVYILCLWKPKFFAPLFFGVSFCAYLQLNFLNADYGLIDGHSIEWSSYGLYGALNLCVWIFIIVALIYLYNRSSIHKKIFLYASLLLCVMQFAGLIGEYILAPQKSQDEKQFVLTDAGINEIGDNNNLVMFVLDTFDVRHAKYLLDTNHPVCRDLDGFTFYENAVSPYPKTLTSVPFMLTASFYRNEVEYENFLKEQYENSELINQLYENNYDIRLYTDISESMSVLKNKVKNLKNTEDPQSSAPGWKIWEQLMRYGLFREIPHSLKKHVPISINDFNNLKEFSDETPSKYITNDSAYYQRLKRNGIDVNTESSAFRLIHLNGMHEPLTLASDASQVSKSTVYDQLDGTMVILSEYLNALRTAGVYDDTAIMVLGDHGAILGNQPALFFKPIGSKGGLQVSDAAVYYEDIHKTLLNEVGLDVSYGENMTTLSATTRERMYYDYRIDDPAPNDFFPNMWEAVYTDNNVSCQFTGNIYLPREKTSYLEYAKSLKALKLGSQVTLEEMRKYFNSNFLTWGEDDYIWSKGLESIMLFRLDKVPDLDVSITLNFLPWIDSEHKSLVVTLMDGTPIYEQTYYMGKSEPNFTFTIPVNAFDQNGAIALKMLWSDDSSALTKENSDLRAKQVGLKSFQVHK</sequence>
<dbReference type="InterPro" id="IPR017850">
    <property type="entry name" value="Alkaline_phosphatase_core_sf"/>
</dbReference>
<proteinExistence type="predicted"/>
<dbReference type="EMBL" id="CACRUH010000054">
    <property type="protein sequence ID" value="VYU43242.1"/>
    <property type="molecule type" value="Genomic_DNA"/>
</dbReference>
<feature type="transmembrane region" description="Helical" evidence="1">
    <location>
        <begin position="142"/>
        <end position="164"/>
    </location>
</feature>